<dbReference type="OrthoDB" id="47850at2759"/>
<reference evidence="1" key="1">
    <citation type="journal article" date="2021" name="Sci. Rep.">
        <title>Diploid genomic architecture of Nitzschia inconspicua, an elite biomass production diatom.</title>
        <authorList>
            <person name="Oliver A."/>
            <person name="Podell S."/>
            <person name="Pinowska A."/>
            <person name="Traller J.C."/>
            <person name="Smith S.R."/>
            <person name="McClure R."/>
            <person name="Beliaev A."/>
            <person name="Bohutskyi P."/>
            <person name="Hill E.A."/>
            <person name="Rabines A."/>
            <person name="Zheng H."/>
            <person name="Allen L.Z."/>
            <person name="Kuo A."/>
            <person name="Grigoriev I.V."/>
            <person name="Allen A.E."/>
            <person name="Hazlebeck D."/>
            <person name="Allen E.E."/>
        </authorList>
    </citation>
    <scope>NUCLEOTIDE SEQUENCE</scope>
    <source>
        <strain evidence="1">Hildebrandi</strain>
    </source>
</reference>
<dbReference type="EMBL" id="JAGRRH010000004">
    <property type="protein sequence ID" value="KAG7371133.1"/>
    <property type="molecule type" value="Genomic_DNA"/>
</dbReference>
<gene>
    <name evidence="1" type="ORF">IV203_019703</name>
</gene>
<sequence>MRIKFSRQLHVLFPRRILSFVTVAALSSTTGRAWLSVSHAPFIRPALHRRLTISSTTERFSIWAAPPSNALPTTSTRLYHSSPLRQRNPKDDENSGGLLGSLGKAAKSFLPKQWFGSKQEKAELARKKEVKDQVKGSLDELFKDAPLGVRMMGKMVAPLMGNLASTMAEGFAEQQRTTEKLLEDAQRYITNDPNIVNAMGTPIQLGAPFSQSSSMSSVNGKTQSRVELALNISGPRRSGIARILATNEGIAQLIVESGGKVFNVKLSSSAGPTKYPKRFGTLGDDNIIEAEIIDKDTKR</sequence>
<protein>
    <submittedName>
        <fullName evidence="1">Uncharacterized protein</fullName>
    </submittedName>
</protein>
<accession>A0A9K3M018</accession>
<proteinExistence type="predicted"/>
<keyword evidence="2" id="KW-1185">Reference proteome</keyword>
<reference evidence="1" key="2">
    <citation type="submission" date="2021-04" db="EMBL/GenBank/DDBJ databases">
        <authorList>
            <person name="Podell S."/>
        </authorList>
    </citation>
    <scope>NUCLEOTIDE SEQUENCE</scope>
    <source>
        <strain evidence="1">Hildebrandi</strain>
    </source>
</reference>
<dbReference type="Proteomes" id="UP000693970">
    <property type="component" value="Unassembled WGS sequence"/>
</dbReference>
<name>A0A9K3M018_9STRA</name>
<comment type="caution">
    <text evidence="1">The sequence shown here is derived from an EMBL/GenBank/DDBJ whole genome shotgun (WGS) entry which is preliminary data.</text>
</comment>
<evidence type="ECO:0000313" key="2">
    <source>
        <dbReference type="Proteomes" id="UP000693970"/>
    </source>
</evidence>
<evidence type="ECO:0000313" key="1">
    <source>
        <dbReference type="EMBL" id="KAG7371133.1"/>
    </source>
</evidence>
<dbReference type="AlphaFoldDB" id="A0A9K3M018"/>
<organism evidence="1 2">
    <name type="scientific">Nitzschia inconspicua</name>
    <dbReference type="NCBI Taxonomy" id="303405"/>
    <lineage>
        <taxon>Eukaryota</taxon>
        <taxon>Sar</taxon>
        <taxon>Stramenopiles</taxon>
        <taxon>Ochrophyta</taxon>
        <taxon>Bacillariophyta</taxon>
        <taxon>Bacillariophyceae</taxon>
        <taxon>Bacillariophycidae</taxon>
        <taxon>Bacillariales</taxon>
        <taxon>Bacillariaceae</taxon>
        <taxon>Nitzschia</taxon>
    </lineage>
</organism>